<dbReference type="HOGENOM" id="CLU_006713_0_0_1"/>
<dbReference type="Gene3D" id="1.25.40.10">
    <property type="entry name" value="Tetratricopeptide repeat domain"/>
    <property type="match status" value="1"/>
</dbReference>
<evidence type="ECO:0000259" key="2">
    <source>
        <dbReference type="Pfam" id="PF14737"/>
    </source>
</evidence>
<organism evidence="4">
    <name type="scientific">Melampsora larici-populina (strain 98AG31 / pathotype 3-4-7)</name>
    <name type="common">Poplar leaf rust fungus</name>
    <dbReference type="NCBI Taxonomy" id="747676"/>
    <lineage>
        <taxon>Eukaryota</taxon>
        <taxon>Fungi</taxon>
        <taxon>Dikarya</taxon>
        <taxon>Basidiomycota</taxon>
        <taxon>Pucciniomycotina</taxon>
        <taxon>Pucciniomycetes</taxon>
        <taxon>Pucciniales</taxon>
        <taxon>Melampsoraceae</taxon>
        <taxon>Melampsora</taxon>
    </lineage>
</organism>
<dbReference type="eggNOG" id="ENOG502S1W1">
    <property type="taxonomic scope" value="Eukaryota"/>
</dbReference>
<dbReference type="InterPro" id="IPR011990">
    <property type="entry name" value="TPR-like_helical_dom_sf"/>
</dbReference>
<dbReference type="OrthoDB" id="2423701at2759"/>
<keyword evidence="1" id="KW-0802">TPR repeat</keyword>
<sequence>MSCNIERAQEARQRGNTLYKAYQFSKAIDAYKEAATLVPSDPTPLSNLSAATFEAGDYEKSVRYATEALALLEKEADDDPRKQKLFARLDKAKRYHSDPEESISKESIRNATLSLPRYRPYMTNERSYYACGHDIPESQYGQTLKGTTKDAEVVSIMFCGIGDARNMLQTMVQYFMEGPQSPESNQRLHFTILDFKAAILARDLILFVLLDDISLAIKSTGAQDQSLFEMLSVAGYFYATHVMPAYASNRIDAIIKRLLDSFDNSEQPIPWVYVPEAVQAAIRPSLEAWKREPRASYSTKRFREIAREDIMINNMRRSSFMPNHEIHSPFPHLKSDKRTFDDLTIVLPDPNLIVEHDPELDKLLQVYFKTKDNVSIKASVSAHIDKTWKPNITLADIVWEDENSTRPHPDMTFTPFEVLANLMKGCMGEHGTSPVCGEKLMNVVEFYFIMLGKSISALRERMLVEVCLGEMADCLERLQYQTLARATEAESKDCLVSSKWPHKYHVIHMSNIPDYVGGPLTAFLYGTPLLEHGPGTGVVSCNLRNSASFKTLSQFLAEYLLMYDRKLIQSHFHLKLSPETPESPADPMPSMRYCLWERIRPERALTFEQLMPQSKLLHWLYTHFLKICLPYPRARGDDGMGLIFAPLNVTAFVRLLKHVSELGYPTHWISNLIDSIFSGQITTTARPPSQQIFSTKDVDTGHPARSFCTKPWLLEFTTLTGLWRSLLPVGLVLPSFVPRVEDIVCYTVKFPNLDVWDGQIPHSMLVFYDEKTFGQPPKKLRSLLIDEVIVSNSKLNTLRDKGIHCMSTFHLSVKAREVTFWIPKDAFEEMKEWNVSIWRTDIWEQEDKGLKLGKAVIKKRSWEEWKDHRA</sequence>
<evidence type="ECO:0000313" key="3">
    <source>
        <dbReference type="EMBL" id="EGG07423.1"/>
    </source>
</evidence>
<feature type="domain" description="DUF4470" evidence="2">
    <location>
        <begin position="150"/>
        <end position="214"/>
    </location>
</feature>
<dbReference type="Pfam" id="PF14737">
    <property type="entry name" value="DUF4470"/>
    <property type="match status" value="1"/>
</dbReference>
<dbReference type="VEuPathDB" id="FungiDB:MELLADRAFT_116313"/>
<evidence type="ECO:0000313" key="4">
    <source>
        <dbReference type="Proteomes" id="UP000001072"/>
    </source>
</evidence>
<dbReference type="InParanoid" id="F4RJW9"/>
<feature type="repeat" description="TPR" evidence="1">
    <location>
        <begin position="8"/>
        <end position="41"/>
    </location>
</feature>
<dbReference type="STRING" id="747676.F4RJW9"/>
<dbReference type="InterPro" id="IPR019734">
    <property type="entry name" value="TPR_rpt"/>
</dbReference>
<dbReference type="KEGG" id="mlr:MELLADRAFT_116313"/>
<reference evidence="4" key="1">
    <citation type="journal article" date="2011" name="Proc. Natl. Acad. Sci. U.S.A.">
        <title>Obligate biotrophy features unraveled by the genomic analysis of rust fungi.</title>
        <authorList>
            <person name="Duplessis S."/>
            <person name="Cuomo C.A."/>
            <person name="Lin Y.-C."/>
            <person name="Aerts A."/>
            <person name="Tisserant E."/>
            <person name="Veneault-Fourrey C."/>
            <person name="Joly D.L."/>
            <person name="Hacquard S."/>
            <person name="Amselem J."/>
            <person name="Cantarel B.L."/>
            <person name="Chiu R."/>
            <person name="Coutinho P.M."/>
            <person name="Feau N."/>
            <person name="Field M."/>
            <person name="Frey P."/>
            <person name="Gelhaye E."/>
            <person name="Goldberg J."/>
            <person name="Grabherr M.G."/>
            <person name="Kodira C.D."/>
            <person name="Kohler A."/>
            <person name="Kuees U."/>
            <person name="Lindquist E.A."/>
            <person name="Lucas S.M."/>
            <person name="Mago R."/>
            <person name="Mauceli E."/>
            <person name="Morin E."/>
            <person name="Murat C."/>
            <person name="Pangilinan J.L."/>
            <person name="Park R."/>
            <person name="Pearson M."/>
            <person name="Quesneville H."/>
            <person name="Rouhier N."/>
            <person name="Sakthikumar S."/>
            <person name="Salamov A.A."/>
            <person name="Schmutz J."/>
            <person name="Selles B."/>
            <person name="Shapiro H."/>
            <person name="Tanguay P."/>
            <person name="Tuskan G.A."/>
            <person name="Henrissat B."/>
            <person name="Van de Peer Y."/>
            <person name="Rouze P."/>
            <person name="Ellis J.G."/>
            <person name="Dodds P.N."/>
            <person name="Schein J.E."/>
            <person name="Zhong S."/>
            <person name="Hamelin R.C."/>
            <person name="Grigoriev I.V."/>
            <person name="Szabo L.J."/>
            <person name="Martin F."/>
        </authorList>
    </citation>
    <scope>NUCLEOTIDE SEQUENCE [LARGE SCALE GENOMIC DNA]</scope>
    <source>
        <strain evidence="4">98AG31 / pathotype 3-4-7</strain>
    </source>
</reference>
<dbReference type="InterPro" id="IPR027974">
    <property type="entry name" value="DUF4470"/>
</dbReference>
<name>F4RJW9_MELLP</name>
<dbReference type="PROSITE" id="PS50005">
    <property type="entry name" value="TPR"/>
    <property type="match status" value="1"/>
</dbReference>
<dbReference type="Proteomes" id="UP000001072">
    <property type="component" value="Unassembled WGS sequence"/>
</dbReference>
<dbReference type="RefSeq" id="XP_007409330.1">
    <property type="nucleotide sequence ID" value="XM_007409268.1"/>
</dbReference>
<dbReference type="EMBL" id="GL883104">
    <property type="protein sequence ID" value="EGG07423.1"/>
    <property type="molecule type" value="Genomic_DNA"/>
</dbReference>
<dbReference type="AlphaFoldDB" id="F4RJW9"/>
<dbReference type="SUPFAM" id="SSF48452">
    <property type="entry name" value="TPR-like"/>
    <property type="match status" value="1"/>
</dbReference>
<proteinExistence type="predicted"/>
<evidence type="ECO:0000256" key="1">
    <source>
        <dbReference type="PROSITE-ProRule" id="PRU00339"/>
    </source>
</evidence>
<dbReference type="SMART" id="SM00028">
    <property type="entry name" value="TPR"/>
    <property type="match status" value="2"/>
</dbReference>
<accession>F4RJW9</accession>
<dbReference type="GeneID" id="18925787"/>
<keyword evidence="4" id="KW-1185">Reference proteome</keyword>
<protein>
    <recommendedName>
        <fullName evidence="2">DUF4470 domain-containing protein</fullName>
    </recommendedName>
</protein>
<gene>
    <name evidence="3" type="ORF">MELLADRAFT_116313</name>
</gene>